<feature type="region of interest" description="Disordered" evidence="1">
    <location>
        <begin position="312"/>
        <end position="338"/>
    </location>
</feature>
<feature type="compositionally biased region" description="Polar residues" evidence="1">
    <location>
        <begin position="167"/>
        <end position="195"/>
    </location>
</feature>
<evidence type="ECO:0000256" key="1">
    <source>
        <dbReference type="SAM" id="MobiDB-lite"/>
    </source>
</evidence>
<sequence>MYIMSSVEQTLLHQQQQQTQLQQQRPSTQQQQQQRHINVKLNINMKSLLSSPTSMSSPKMSPMISPSTPTGNSAAAAAAAATSAALLTNNFNLAPSAPSTPQDYNNLALWNQLTPSQRLLLTQQFKNTGSFLGANAKPTFPSLPSLPLDTDLITMLDYNPNKVKGSGANSTNTHSMGQSYHHSNLTISPRTNGQFTKPHVPPLIPVNSFDTNSHRKSNRMPGSSSTVPLNSSAALEDFEKKFKMNDEMRAVVQKVLSNPDLSTFIQTNTSNTFVPFMSPPMSPANGGNANNSTSVSIVPNPHVTITPQLPAHFNHNSAAHSPSASSASSTSSLTGSGSVSRQKSVICSTGVSMLTSPAGSTYNDSEQLMTLTDFQKYFFPNVPLDQCKFLIETLDVELYRGNRRQVQVLMEHDRSQNENIPLVQVPSSNSATSLRTTTTAQQLAAAAAESAAAYYTAAAAAAAASMLNPALNATSAAVNPFANPLDWLGACNGQKRSSSNVQSATVNNSNRTAANGNTNNTATTDFMSMFSSHNTHANVNESALHQRSSSNASSSSMASSSSLGGNNGHHKTSSAAQTTATTGTGNSSVATGASASSSLAAHAAAASALFGTVAPFSAPSLVNPYPHLAHGAHSLPSPTIYPPTPPPSAPWIHPWYAGDTF</sequence>
<feature type="region of interest" description="Disordered" evidence="1">
    <location>
        <begin position="50"/>
        <end position="69"/>
    </location>
</feature>
<feature type="region of interest" description="Disordered" evidence="1">
    <location>
        <begin position="542"/>
        <end position="592"/>
    </location>
</feature>
<feature type="compositionally biased region" description="Low complexity" evidence="1">
    <location>
        <begin position="548"/>
        <end position="562"/>
    </location>
</feature>
<keyword evidence="3" id="KW-1185">Reference proteome</keyword>
<organism evidence="2 3">
    <name type="scientific">Glossina morsitans morsitans</name>
    <name type="common">Savannah tsetse fly</name>
    <dbReference type="NCBI Taxonomy" id="37546"/>
    <lineage>
        <taxon>Eukaryota</taxon>
        <taxon>Metazoa</taxon>
        <taxon>Ecdysozoa</taxon>
        <taxon>Arthropoda</taxon>
        <taxon>Hexapoda</taxon>
        <taxon>Insecta</taxon>
        <taxon>Pterygota</taxon>
        <taxon>Neoptera</taxon>
        <taxon>Endopterygota</taxon>
        <taxon>Diptera</taxon>
        <taxon>Brachycera</taxon>
        <taxon>Muscomorpha</taxon>
        <taxon>Hippoboscoidea</taxon>
        <taxon>Glossinidae</taxon>
        <taxon>Glossina</taxon>
    </lineage>
</organism>
<evidence type="ECO:0000313" key="3">
    <source>
        <dbReference type="Proteomes" id="UP000092444"/>
    </source>
</evidence>
<feature type="region of interest" description="Disordered" evidence="1">
    <location>
        <begin position="165"/>
        <end position="229"/>
    </location>
</feature>
<feature type="compositionally biased region" description="Polar residues" evidence="1">
    <location>
        <begin position="220"/>
        <end position="229"/>
    </location>
</feature>
<protein>
    <submittedName>
        <fullName evidence="2">Uncharacterized protein</fullName>
    </submittedName>
</protein>
<feature type="compositionally biased region" description="Polar residues" evidence="1">
    <location>
        <begin position="494"/>
        <end position="506"/>
    </location>
</feature>
<evidence type="ECO:0000313" key="2">
    <source>
        <dbReference type="EnsemblMetazoa" id="GMOY001745-PA"/>
    </source>
</evidence>
<feature type="compositionally biased region" description="Low complexity" evidence="1">
    <location>
        <begin position="573"/>
        <end position="592"/>
    </location>
</feature>
<reference evidence="2" key="1">
    <citation type="submission" date="2020-05" db="UniProtKB">
        <authorList>
            <consortium name="EnsemblMetazoa"/>
        </authorList>
    </citation>
    <scope>IDENTIFICATION</scope>
    <source>
        <strain evidence="2">Yale</strain>
    </source>
</reference>
<feature type="compositionally biased region" description="Low complexity" evidence="1">
    <location>
        <begin position="317"/>
        <end position="338"/>
    </location>
</feature>
<dbReference type="EMBL" id="CCAG010010845">
    <property type="status" value="NOT_ANNOTATED_CDS"/>
    <property type="molecule type" value="Genomic_DNA"/>
</dbReference>
<feature type="region of interest" description="Disordered" evidence="1">
    <location>
        <begin position="494"/>
        <end position="525"/>
    </location>
</feature>
<dbReference type="EnsemblMetazoa" id="GMOY001745-RA">
    <property type="protein sequence ID" value="GMOY001745-PA"/>
    <property type="gene ID" value="GMOY001745"/>
</dbReference>
<name>A0A1B0FDS6_GLOMM</name>
<proteinExistence type="predicted"/>
<feature type="compositionally biased region" description="Low complexity" evidence="1">
    <location>
        <begin position="507"/>
        <end position="524"/>
    </location>
</feature>
<accession>A0A1B0FDS6</accession>
<dbReference type="Proteomes" id="UP000092444">
    <property type="component" value="Unassembled WGS sequence"/>
</dbReference>
<dbReference type="VEuPathDB" id="VectorBase:GMOY001745"/>
<dbReference type="AlphaFoldDB" id="A0A1B0FDS6"/>